<name>A0A2K8PM91_STRLA</name>
<dbReference type="Proteomes" id="UP000231791">
    <property type="component" value="Chromosome"/>
</dbReference>
<dbReference type="KEGG" id="slx:SLAV_25550"/>
<evidence type="ECO:0000313" key="1">
    <source>
        <dbReference type="EMBL" id="ATZ26903.1"/>
    </source>
</evidence>
<organism evidence="1 2">
    <name type="scientific">Streptomyces lavendulae subsp. lavendulae</name>
    <dbReference type="NCBI Taxonomy" id="58340"/>
    <lineage>
        <taxon>Bacteria</taxon>
        <taxon>Bacillati</taxon>
        <taxon>Actinomycetota</taxon>
        <taxon>Actinomycetes</taxon>
        <taxon>Kitasatosporales</taxon>
        <taxon>Streptomycetaceae</taxon>
        <taxon>Streptomyces</taxon>
    </lineage>
</organism>
<sequence>MHIRHALSRLARIGLTVGAAAVLATGLATNAQAATGSIRYFDVNQNEFRIVNPPDNVCLALQVRADLIVDETDKRMTIYLGTACQTRVTTIGPGEGRSHIGGPQSVRIIG</sequence>
<proteinExistence type="predicted"/>
<protein>
    <submittedName>
        <fullName evidence="1">Uncharacterized protein</fullName>
    </submittedName>
</protein>
<gene>
    <name evidence="1" type="ORF">SLAV_25550</name>
</gene>
<accession>A0A2K8PM91</accession>
<dbReference type="AlphaFoldDB" id="A0A2K8PM91"/>
<dbReference type="OrthoDB" id="4306295at2"/>
<reference evidence="1 2" key="1">
    <citation type="submission" date="2017-11" db="EMBL/GenBank/DDBJ databases">
        <title>Complete genome sequence of Streptomyces lavendulae subsp. lavendulae CCM 3239 (formerly 'Streptomyces aureofaciens CCM 3239'), the producer of the angucycline-type antibiotic auricin.</title>
        <authorList>
            <person name="Busche T."/>
            <person name="Novakova R."/>
            <person name="Al'Dilaimi A."/>
            <person name="Homerova D."/>
            <person name="Feckova L."/>
            <person name="Rezuchova B."/>
            <person name="Mingyar E."/>
            <person name="Csolleiova D."/>
            <person name="Bekeova C."/>
            <person name="Winkler A."/>
            <person name="Sevcikova B."/>
            <person name="Kalinowski J."/>
            <person name="Kormanec J."/>
            <person name="Ruckert C."/>
        </authorList>
    </citation>
    <scope>NUCLEOTIDE SEQUENCE [LARGE SCALE GENOMIC DNA]</scope>
    <source>
        <strain evidence="1 2">CCM 3239</strain>
    </source>
</reference>
<evidence type="ECO:0000313" key="2">
    <source>
        <dbReference type="Proteomes" id="UP000231791"/>
    </source>
</evidence>
<dbReference type="EMBL" id="CP024985">
    <property type="protein sequence ID" value="ATZ26903.1"/>
    <property type="molecule type" value="Genomic_DNA"/>
</dbReference>
<dbReference type="GeneID" id="49386124"/>
<dbReference type="RefSeq" id="WP_030227283.1">
    <property type="nucleotide sequence ID" value="NZ_CP024985.1"/>
</dbReference>
<keyword evidence="2" id="KW-1185">Reference proteome</keyword>